<dbReference type="PANTHER" id="PTHR43471">
    <property type="entry name" value="ABC TRANSPORTER PERMEASE"/>
    <property type="match status" value="1"/>
</dbReference>
<protein>
    <submittedName>
        <fullName evidence="3">ABC transporter permease</fullName>
    </submittedName>
</protein>
<feature type="transmembrane region" description="Helical" evidence="2">
    <location>
        <begin position="181"/>
        <end position="201"/>
    </location>
</feature>
<dbReference type="Pfam" id="PF12679">
    <property type="entry name" value="ABC2_membrane_2"/>
    <property type="match status" value="1"/>
</dbReference>
<dbReference type="PANTHER" id="PTHR43471:SF14">
    <property type="entry name" value="ABC-2 TYPE TRANSPORT SYSTEM PERMEASE PROTEIN"/>
    <property type="match status" value="1"/>
</dbReference>
<dbReference type="Proteomes" id="UP000318801">
    <property type="component" value="Unassembled WGS sequence"/>
</dbReference>
<gene>
    <name evidence="3" type="ORF">FJU08_08755</name>
</gene>
<feature type="transmembrane region" description="Helical" evidence="2">
    <location>
        <begin position="312"/>
        <end position="330"/>
    </location>
</feature>
<dbReference type="GO" id="GO:0140359">
    <property type="term" value="F:ABC-type transporter activity"/>
    <property type="evidence" value="ECO:0007669"/>
    <property type="project" value="InterPro"/>
</dbReference>
<feature type="region of interest" description="Disordered" evidence="1">
    <location>
        <begin position="1"/>
        <end position="26"/>
    </location>
</feature>
<dbReference type="EMBL" id="VHLG01000004">
    <property type="protein sequence ID" value="TPW30759.1"/>
    <property type="molecule type" value="Genomic_DNA"/>
</dbReference>
<feature type="transmembrane region" description="Helical" evidence="2">
    <location>
        <begin position="213"/>
        <end position="238"/>
    </location>
</feature>
<reference evidence="3 4" key="1">
    <citation type="submission" date="2019-06" db="EMBL/GenBank/DDBJ databases">
        <authorList>
            <person name="Li M."/>
        </authorList>
    </citation>
    <scope>NUCLEOTIDE SEQUENCE [LARGE SCALE GENOMIC DNA]</scope>
    <source>
        <strain evidence="3 4">BGMRC2036</strain>
    </source>
</reference>
<feature type="transmembrane region" description="Helical" evidence="2">
    <location>
        <begin position="136"/>
        <end position="169"/>
    </location>
</feature>
<evidence type="ECO:0000256" key="1">
    <source>
        <dbReference type="SAM" id="MobiDB-lite"/>
    </source>
</evidence>
<dbReference type="OrthoDB" id="9795677at2"/>
<keyword evidence="2" id="KW-0472">Membrane</keyword>
<evidence type="ECO:0000313" key="3">
    <source>
        <dbReference type="EMBL" id="TPW30759.1"/>
    </source>
</evidence>
<feature type="transmembrane region" description="Helical" evidence="2">
    <location>
        <begin position="50"/>
        <end position="70"/>
    </location>
</feature>
<dbReference type="GO" id="GO:0005886">
    <property type="term" value="C:plasma membrane"/>
    <property type="evidence" value="ECO:0007669"/>
    <property type="project" value="UniProtKB-SubCell"/>
</dbReference>
<dbReference type="AlphaFoldDB" id="A0A506UDM1"/>
<keyword evidence="4" id="KW-1185">Reference proteome</keyword>
<accession>A0A506UDM1</accession>
<organism evidence="3 4">
    <name type="scientific">Martelella alba</name>
    <dbReference type="NCBI Taxonomy" id="2590451"/>
    <lineage>
        <taxon>Bacteria</taxon>
        <taxon>Pseudomonadati</taxon>
        <taxon>Pseudomonadota</taxon>
        <taxon>Alphaproteobacteria</taxon>
        <taxon>Hyphomicrobiales</taxon>
        <taxon>Aurantimonadaceae</taxon>
        <taxon>Martelella</taxon>
    </lineage>
</organism>
<keyword evidence="2" id="KW-0812">Transmembrane</keyword>
<name>A0A506UDM1_9HYPH</name>
<comment type="caution">
    <text evidence="3">The sequence shown here is derived from an EMBL/GenBank/DDBJ whole genome shotgun (WGS) entry which is preliminary data.</text>
</comment>
<evidence type="ECO:0000313" key="4">
    <source>
        <dbReference type="Proteomes" id="UP000318801"/>
    </source>
</evidence>
<proteinExistence type="predicted"/>
<sequence length="337" mass="35892">MPPDATTADQSPAVLSGTGHKPSKGSPFQGLATVALKEAADHMTSPRMHLVMLLMVLTAIGAIYAAIGQIKNTVSEDPFLFLNLFTLAKQPFPSFVALLSFLLSLVGITLGFDAVNGEYNRRTMSRILSQPIYRDGLLAGKFLGALLVVAINLIALFLLVTGMGILMLGLPPSGEEALRGLAFLITCLAYSGVWLAVAMLFSTVFRTPATSALAALTLWLIFTLFWSMIAPGVASIIAPIDPYNPMTAIHQAEITQVISRFSPSTLFGEAATGLLNPATRSLGLVFMSQMQGAIPGAPLPLDQSLLLAWPELAGLIAAMVIVYAIAYIAFQRQEIRA</sequence>
<dbReference type="RefSeq" id="WP_141148630.1">
    <property type="nucleotide sequence ID" value="NZ_VHLG01000004.1"/>
</dbReference>
<feature type="transmembrane region" description="Helical" evidence="2">
    <location>
        <begin position="90"/>
        <end position="115"/>
    </location>
</feature>
<keyword evidence="2" id="KW-1133">Transmembrane helix</keyword>
<evidence type="ECO:0000256" key="2">
    <source>
        <dbReference type="SAM" id="Phobius"/>
    </source>
</evidence>